<evidence type="ECO:0000313" key="6">
    <source>
        <dbReference type="EMBL" id="EFV95034.1"/>
    </source>
</evidence>
<evidence type="ECO:0000256" key="5">
    <source>
        <dbReference type="HAMAP-Rule" id="MF_00416"/>
    </source>
</evidence>
<organism evidence="6 7">
    <name type="scientific">Lautropia mirabilis ATCC 51599</name>
    <dbReference type="NCBI Taxonomy" id="887898"/>
    <lineage>
        <taxon>Bacteria</taxon>
        <taxon>Pseudomonadati</taxon>
        <taxon>Pseudomonadota</taxon>
        <taxon>Betaproteobacteria</taxon>
        <taxon>Burkholderiales</taxon>
        <taxon>Burkholderiaceae</taxon>
        <taxon>Lautropia</taxon>
    </lineage>
</organism>
<keyword evidence="6" id="KW-0966">Cell projection</keyword>
<accession>E7RX43</accession>
<dbReference type="PANTHER" id="PTHR30381:SF0">
    <property type="entry name" value="FLAGELLAR P-RING PROTEIN"/>
    <property type="match status" value="1"/>
</dbReference>
<dbReference type="STRING" id="887898.HMPREF0551_1256"/>
<dbReference type="HAMAP" id="MF_00416">
    <property type="entry name" value="FlgI"/>
    <property type="match status" value="1"/>
</dbReference>
<proteinExistence type="inferred from homology"/>
<dbReference type="EMBL" id="AEQP01000006">
    <property type="protein sequence ID" value="EFV95034.1"/>
    <property type="molecule type" value="Genomic_DNA"/>
</dbReference>
<gene>
    <name evidence="5 6" type="primary">flgI</name>
    <name evidence="6" type="ORF">HMPREF0551_1256</name>
</gene>
<reference evidence="6 7" key="1">
    <citation type="submission" date="2010-12" db="EMBL/GenBank/DDBJ databases">
        <authorList>
            <person name="Muzny D."/>
            <person name="Qin X."/>
            <person name="Deng J."/>
            <person name="Jiang H."/>
            <person name="Liu Y."/>
            <person name="Qu J."/>
            <person name="Song X.-Z."/>
            <person name="Zhang L."/>
            <person name="Thornton R."/>
            <person name="Coyle M."/>
            <person name="Francisco L."/>
            <person name="Jackson L."/>
            <person name="Javaid M."/>
            <person name="Korchina V."/>
            <person name="Kovar C."/>
            <person name="Mata R."/>
            <person name="Mathew T."/>
            <person name="Ngo R."/>
            <person name="Nguyen L."/>
            <person name="Nguyen N."/>
            <person name="Okwuonu G."/>
            <person name="Ongeri F."/>
            <person name="Pham C."/>
            <person name="Simmons D."/>
            <person name="Wilczek-Boney K."/>
            <person name="Hale W."/>
            <person name="Jakkamsetti A."/>
            <person name="Pham P."/>
            <person name="Ruth R."/>
            <person name="San Lucas F."/>
            <person name="Warren J."/>
            <person name="Zhang J."/>
            <person name="Zhao Z."/>
            <person name="Zhou C."/>
            <person name="Zhu D."/>
            <person name="Lee S."/>
            <person name="Bess C."/>
            <person name="Blankenburg K."/>
            <person name="Forbes L."/>
            <person name="Fu Q."/>
            <person name="Gubbala S."/>
            <person name="Hirani K."/>
            <person name="Jayaseelan J.C."/>
            <person name="Lara F."/>
            <person name="Munidasa M."/>
            <person name="Palculict T."/>
            <person name="Patil S."/>
            <person name="Pu L.-L."/>
            <person name="Saada N."/>
            <person name="Tang L."/>
            <person name="Weissenberger G."/>
            <person name="Zhu Y."/>
            <person name="Hemphill L."/>
            <person name="Shang Y."/>
            <person name="Youmans B."/>
            <person name="Ayvaz T."/>
            <person name="Ross M."/>
            <person name="Santibanez J."/>
            <person name="Aqrawi P."/>
            <person name="Gross S."/>
            <person name="Joshi V."/>
            <person name="Fowler G."/>
            <person name="Nazareth L."/>
            <person name="Reid J."/>
            <person name="Worley K."/>
            <person name="Petrosino J."/>
            <person name="Highlander S."/>
            <person name="Gibbs R."/>
        </authorList>
    </citation>
    <scope>NUCLEOTIDE SEQUENCE [LARGE SCALE GENOMIC DNA]</scope>
    <source>
        <strain evidence="6 7">ATCC 51599</strain>
    </source>
</reference>
<dbReference type="eggNOG" id="COG1706">
    <property type="taxonomic scope" value="Bacteria"/>
</dbReference>
<protein>
    <recommendedName>
        <fullName evidence="5">Flagellar P-ring protein</fullName>
    </recommendedName>
    <alternativeName>
        <fullName evidence="5">Basal body P-ring protein</fullName>
    </alternativeName>
</protein>
<dbReference type="GO" id="GO:0005198">
    <property type="term" value="F:structural molecule activity"/>
    <property type="evidence" value="ECO:0007669"/>
    <property type="project" value="InterPro"/>
</dbReference>
<keyword evidence="6" id="KW-0969">Cilium</keyword>
<keyword evidence="6" id="KW-0282">Flagellum</keyword>
<dbReference type="InterPro" id="IPR001782">
    <property type="entry name" value="Flag_FlgI"/>
</dbReference>
<dbReference type="HOGENOM" id="CLU_045235_1_0_4"/>
<feature type="signal peptide" evidence="5">
    <location>
        <begin position="1"/>
        <end position="23"/>
    </location>
</feature>
<dbReference type="AlphaFoldDB" id="E7RX43"/>
<dbReference type="GO" id="GO:0030288">
    <property type="term" value="C:outer membrane-bounded periplasmic space"/>
    <property type="evidence" value="ECO:0007669"/>
    <property type="project" value="InterPro"/>
</dbReference>
<evidence type="ECO:0000256" key="2">
    <source>
        <dbReference type="ARBA" id="ARBA00004117"/>
    </source>
</evidence>
<evidence type="ECO:0000256" key="1">
    <source>
        <dbReference type="ARBA" id="ARBA00002591"/>
    </source>
</evidence>
<evidence type="ECO:0000256" key="4">
    <source>
        <dbReference type="ARBA" id="ARBA00023143"/>
    </source>
</evidence>
<keyword evidence="7" id="KW-1185">Reference proteome</keyword>
<sequence length="374" mass="38348" precursor="true">MITRLLAATCGVAALMGSLPAQAERLKEVASIQGVRTNQLLGYGLMVGLDGTGDQTTQAPFTAQSMKSLLQQLGIQLPAGVTPQLKNSAAVIVTAQLPAFSQPGQLIDVTVSSVGNAKSLRGGTLLLTPLRGVDGEIYAVAQGNVVVGGAGTSAGGSKVQINHLSAGRIPGGATVERVVPNQTLEGDSIRVELNRTDFSDVRLVTDAINQKIRLRPGSDGRQAVAMDARVVQVPLPRDPAQRVGFLAELESMEVALTAAPAKVIVNARTGSVVMNQSVALAPSAVAHGNLSVTVSSTPVVSQPGAFSGGQTVAGQVSDITVRQEGGAVMMLPKSAQLKDLVRALNSLGATPQDLIAILQALQAAGSLKAELEII</sequence>
<dbReference type="GO" id="GO:0009428">
    <property type="term" value="C:bacterial-type flagellum basal body, distal rod, P ring"/>
    <property type="evidence" value="ECO:0007669"/>
    <property type="project" value="InterPro"/>
</dbReference>
<dbReference type="GO" id="GO:0071973">
    <property type="term" value="P:bacterial-type flagellum-dependent cell motility"/>
    <property type="evidence" value="ECO:0007669"/>
    <property type="project" value="InterPro"/>
</dbReference>
<dbReference type="Pfam" id="PF02119">
    <property type="entry name" value="FlgI"/>
    <property type="match status" value="1"/>
</dbReference>
<keyword evidence="4 5" id="KW-0975">Bacterial flagellum</keyword>
<keyword evidence="3 5" id="KW-0732">Signal</keyword>
<comment type="caution">
    <text evidence="6">The sequence shown here is derived from an EMBL/GenBank/DDBJ whole genome shotgun (WGS) entry which is preliminary data.</text>
</comment>
<dbReference type="Proteomes" id="UP000011021">
    <property type="component" value="Unassembled WGS sequence"/>
</dbReference>
<dbReference type="PRINTS" id="PR01010">
    <property type="entry name" value="FLGPRINGFLGI"/>
</dbReference>
<dbReference type="RefSeq" id="WP_005673513.1">
    <property type="nucleotide sequence ID" value="NZ_CP146288.1"/>
</dbReference>
<evidence type="ECO:0000256" key="3">
    <source>
        <dbReference type="ARBA" id="ARBA00022729"/>
    </source>
</evidence>
<comment type="subunit">
    <text evidence="5">The basal body constitutes a major portion of the flagellar organelle and consists of four rings (L,P,S, and M) mounted on a central rod.</text>
</comment>
<comment type="similarity">
    <text evidence="5">Belongs to the FlgI family.</text>
</comment>
<evidence type="ECO:0000313" key="7">
    <source>
        <dbReference type="Proteomes" id="UP000011021"/>
    </source>
</evidence>
<comment type="function">
    <text evidence="1 5">Assembles around the rod to form the L-ring and probably protects the motor/basal body from shearing forces during rotation.</text>
</comment>
<comment type="subcellular location">
    <subcellularLocation>
        <location evidence="2 5">Bacterial flagellum basal body</location>
    </subcellularLocation>
</comment>
<dbReference type="PANTHER" id="PTHR30381">
    <property type="entry name" value="FLAGELLAR P-RING PERIPLASMIC PROTEIN FLGI"/>
    <property type="match status" value="1"/>
</dbReference>
<dbReference type="NCBIfam" id="NF003676">
    <property type="entry name" value="PRK05303.1"/>
    <property type="match status" value="1"/>
</dbReference>
<name>E7RX43_9BURK</name>
<feature type="chain" id="PRO_5009011045" description="Flagellar P-ring protein" evidence="5">
    <location>
        <begin position="24"/>
        <end position="374"/>
    </location>
</feature>